<evidence type="ECO:0000256" key="1">
    <source>
        <dbReference type="SAM" id="Phobius"/>
    </source>
</evidence>
<dbReference type="Proteomes" id="UP000218765">
    <property type="component" value="Chromosome"/>
</dbReference>
<dbReference type="Pfam" id="PF09851">
    <property type="entry name" value="SHOCT"/>
    <property type="match status" value="1"/>
</dbReference>
<dbReference type="KEGG" id="ttc:FOKN1_0518"/>
<sequence length="76" mass="8498">MHSDDWGWGFFGHGFGLIFWIVAIVLVVGLVVGLSGRGGGDGGRSTPSAREILKERYARGEIDKEEYERKMKDLDR</sequence>
<dbReference type="AlphaFoldDB" id="A0A1Z4VNA7"/>
<keyword evidence="1" id="KW-0472">Membrane</keyword>
<evidence type="ECO:0000313" key="3">
    <source>
        <dbReference type="EMBL" id="BAZ92922.1"/>
    </source>
</evidence>
<evidence type="ECO:0000313" key="4">
    <source>
        <dbReference type="Proteomes" id="UP000218765"/>
    </source>
</evidence>
<organism evidence="3 4">
    <name type="scientific">Thiohalobacter thiocyanaticus</name>
    <dbReference type="NCBI Taxonomy" id="585455"/>
    <lineage>
        <taxon>Bacteria</taxon>
        <taxon>Pseudomonadati</taxon>
        <taxon>Pseudomonadota</taxon>
        <taxon>Gammaproteobacteria</taxon>
        <taxon>Thiohalobacterales</taxon>
        <taxon>Thiohalobacteraceae</taxon>
        <taxon>Thiohalobacter</taxon>
    </lineage>
</organism>
<accession>A0A1Z4VNA7</accession>
<dbReference type="EMBL" id="AP018052">
    <property type="protein sequence ID" value="BAZ92922.1"/>
    <property type="molecule type" value="Genomic_DNA"/>
</dbReference>
<dbReference type="OrthoDB" id="1123500at2"/>
<feature type="domain" description="SHOCT" evidence="2">
    <location>
        <begin position="49"/>
        <end position="74"/>
    </location>
</feature>
<proteinExistence type="predicted"/>
<dbReference type="RefSeq" id="WP_096364430.1">
    <property type="nucleotide sequence ID" value="NZ_AP018052.1"/>
</dbReference>
<gene>
    <name evidence="3" type="ORF">FOKN1_0518</name>
</gene>
<keyword evidence="4" id="KW-1185">Reference proteome</keyword>
<reference evidence="3 4" key="1">
    <citation type="submission" date="2017-05" db="EMBL/GenBank/DDBJ databases">
        <title>Thiocyanate degradation by Thiohalobacter thiocyanaticus FOKN1.</title>
        <authorList>
            <person name="Oshiki M."/>
            <person name="Fukushima T."/>
            <person name="Kawano S."/>
            <person name="Nakagawa J."/>
        </authorList>
    </citation>
    <scope>NUCLEOTIDE SEQUENCE [LARGE SCALE GENOMIC DNA]</scope>
    <source>
        <strain evidence="3 4">FOKN1</strain>
    </source>
</reference>
<evidence type="ECO:0000259" key="2">
    <source>
        <dbReference type="Pfam" id="PF09851"/>
    </source>
</evidence>
<keyword evidence="1" id="KW-0812">Transmembrane</keyword>
<keyword evidence="1" id="KW-1133">Transmembrane helix</keyword>
<name>A0A1Z4VNA7_9GAMM</name>
<dbReference type="InterPro" id="IPR018649">
    <property type="entry name" value="SHOCT"/>
</dbReference>
<protein>
    <recommendedName>
        <fullName evidence="2">SHOCT domain-containing protein</fullName>
    </recommendedName>
</protein>
<feature type="transmembrane region" description="Helical" evidence="1">
    <location>
        <begin position="6"/>
        <end position="34"/>
    </location>
</feature>